<feature type="binding site" evidence="6">
    <location>
        <position position="138"/>
    </location>
    <ligand>
        <name>Zn(2+)</name>
        <dbReference type="ChEBI" id="CHEBI:29105"/>
    </ligand>
</feature>
<evidence type="ECO:0000256" key="2">
    <source>
        <dbReference type="ARBA" id="ARBA00007018"/>
    </source>
</evidence>
<accession>A0A0N7MLA3</accession>
<evidence type="ECO:0000256" key="3">
    <source>
        <dbReference type="ARBA" id="ARBA00022692"/>
    </source>
</evidence>
<feature type="transmembrane region" description="Helical" evidence="8">
    <location>
        <begin position="83"/>
        <end position="105"/>
    </location>
</feature>
<keyword evidence="6" id="KW-0479">Metal-binding</keyword>
<reference evidence="10" key="1">
    <citation type="submission" date="2015-10" db="EMBL/GenBank/DDBJ databases">
        <authorList>
            <person name="Devillers H."/>
        </authorList>
    </citation>
    <scope>NUCLEOTIDE SEQUENCE [LARGE SCALE GENOMIC DNA]</scope>
</reference>
<feature type="region of interest" description="Disordered" evidence="7">
    <location>
        <begin position="1"/>
        <end position="20"/>
    </location>
</feature>
<evidence type="ECO:0000256" key="7">
    <source>
        <dbReference type="SAM" id="MobiDB-lite"/>
    </source>
</evidence>
<dbReference type="AlphaFoldDB" id="A0A0N7MLA3"/>
<feature type="transmembrane region" description="Helical" evidence="8">
    <location>
        <begin position="249"/>
        <end position="266"/>
    </location>
</feature>
<feature type="transmembrane region" description="Helical" evidence="8">
    <location>
        <begin position="154"/>
        <end position="175"/>
    </location>
</feature>
<evidence type="ECO:0000256" key="4">
    <source>
        <dbReference type="ARBA" id="ARBA00022989"/>
    </source>
</evidence>
<gene>
    <name evidence="9" type="ORF">LAQU0_S03e09230g</name>
</gene>
<feature type="transmembrane region" description="Helical" evidence="8">
    <location>
        <begin position="117"/>
        <end position="142"/>
    </location>
</feature>
<dbReference type="GO" id="GO:0016020">
    <property type="term" value="C:membrane"/>
    <property type="evidence" value="ECO:0007669"/>
    <property type="project" value="UniProtKB-SubCell"/>
</dbReference>
<feature type="transmembrane region" description="Helical" evidence="8">
    <location>
        <begin position="181"/>
        <end position="203"/>
    </location>
</feature>
<name>A0A0N7MLA3_9SACH</name>
<keyword evidence="6" id="KW-0862">Zinc</keyword>
<feature type="binding site" evidence="6">
    <location>
        <position position="288"/>
    </location>
    <ligand>
        <name>Zn(2+)</name>
        <dbReference type="ChEBI" id="CHEBI:29105"/>
    </ligand>
</feature>
<feature type="transmembrane region" description="Helical" evidence="8">
    <location>
        <begin position="215"/>
        <end position="237"/>
    </location>
</feature>
<dbReference type="Pfam" id="PF03006">
    <property type="entry name" value="HlyIII"/>
    <property type="match status" value="1"/>
</dbReference>
<dbReference type="Proteomes" id="UP000236544">
    <property type="component" value="Unassembled WGS sequence"/>
</dbReference>
<evidence type="ECO:0000313" key="9">
    <source>
        <dbReference type="EMBL" id="CUS21723.1"/>
    </source>
</evidence>
<keyword evidence="3 8" id="KW-0812">Transmembrane</keyword>
<sequence>MEKGGLSQRKAAEVKPHSKMAEENSTLLKNTPFKQRTSRRLYSWYEIPEWQRDNEHIVGGYILETKSTLECLKSLLYLHNESVNIYTHLLPGWCFFLVAVFNQIVIEKFETTRFIDYVMIDLFFLGGFTCLMMSSIFHCFKCHSLPVAILGNKLDYLGIVALVVTSIVSILFYGFHDYDLYFWLFSGLTIAFGLACATVSLSNKFRSREWRPYRASLFVAFGLSALLPVIAGALHYGLKETWTRIQLEWVLLGGVFYILGAVLYGVRFPERLAPGRFDIWGHSHQLFHVLVVIAALCHLKALLGAYKLFHLLKVV</sequence>
<evidence type="ECO:0000256" key="5">
    <source>
        <dbReference type="ARBA" id="ARBA00023136"/>
    </source>
</evidence>
<feature type="binding site" evidence="6">
    <location>
        <position position="284"/>
    </location>
    <ligand>
        <name>Zn(2+)</name>
        <dbReference type="ChEBI" id="CHEBI:29105"/>
    </ligand>
</feature>
<dbReference type="PANTHER" id="PTHR20855:SF52">
    <property type="entry name" value="ADIPONECTIN RECEPTOR PROTEIN"/>
    <property type="match status" value="1"/>
</dbReference>
<feature type="transmembrane region" description="Helical" evidence="8">
    <location>
        <begin position="286"/>
        <end position="309"/>
    </location>
</feature>
<evidence type="ECO:0000256" key="6">
    <source>
        <dbReference type="PIRSR" id="PIRSR604254-1"/>
    </source>
</evidence>
<dbReference type="InterPro" id="IPR004254">
    <property type="entry name" value="AdipoR/HlyIII-related"/>
</dbReference>
<keyword evidence="4 8" id="KW-1133">Transmembrane helix</keyword>
<comment type="subcellular location">
    <subcellularLocation>
        <location evidence="1">Membrane</location>
        <topology evidence="1">Multi-pass membrane protein</topology>
    </subcellularLocation>
</comment>
<dbReference type="GO" id="GO:0046872">
    <property type="term" value="F:metal ion binding"/>
    <property type="evidence" value="ECO:0007669"/>
    <property type="project" value="UniProtKB-KW"/>
</dbReference>
<keyword evidence="10" id="KW-1185">Reference proteome</keyword>
<organism evidence="9 10">
    <name type="scientific">Lachancea quebecensis</name>
    <dbReference type="NCBI Taxonomy" id="1654605"/>
    <lineage>
        <taxon>Eukaryota</taxon>
        <taxon>Fungi</taxon>
        <taxon>Dikarya</taxon>
        <taxon>Ascomycota</taxon>
        <taxon>Saccharomycotina</taxon>
        <taxon>Saccharomycetes</taxon>
        <taxon>Saccharomycetales</taxon>
        <taxon>Saccharomycetaceae</taxon>
        <taxon>Lachancea</taxon>
    </lineage>
</organism>
<evidence type="ECO:0000256" key="8">
    <source>
        <dbReference type="SAM" id="Phobius"/>
    </source>
</evidence>
<protein>
    <submittedName>
        <fullName evidence="9">LAQU0S03e09230g1_1</fullName>
    </submittedName>
</protein>
<comment type="similarity">
    <text evidence="2">Belongs to the ADIPOR family.</text>
</comment>
<dbReference type="OrthoDB" id="529367at2759"/>
<dbReference type="GO" id="GO:0006882">
    <property type="term" value="P:intracellular zinc ion homeostasis"/>
    <property type="evidence" value="ECO:0007669"/>
    <property type="project" value="TreeGrafter"/>
</dbReference>
<keyword evidence="5 8" id="KW-0472">Membrane</keyword>
<dbReference type="EMBL" id="LN890565">
    <property type="protein sequence ID" value="CUS21723.1"/>
    <property type="molecule type" value="Genomic_DNA"/>
</dbReference>
<proteinExistence type="inferred from homology"/>
<evidence type="ECO:0000256" key="1">
    <source>
        <dbReference type="ARBA" id="ARBA00004141"/>
    </source>
</evidence>
<evidence type="ECO:0000313" key="10">
    <source>
        <dbReference type="Proteomes" id="UP000236544"/>
    </source>
</evidence>
<dbReference type="GO" id="GO:0038023">
    <property type="term" value="F:signaling receptor activity"/>
    <property type="evidence" value="ECO:0007669"/>
    <property type="project" value="TreeGrafter"/>
</dbReference>
<dbReference type="PANTHER" id="PTHR20855">
    <property type="entry name" value="ADIPOR/PROGESTIN RECEPTOR-RELATED"/>
    <property type="match status" value="1"/>
</dbReference>
<feature type="compositionally biased region" description="Basic and acidic residues" evidence="7">
    <location>
        <begin position="10"/>
        <end position="20"/>
    </location>
</feature>